<evidence type="ECO:0000259" key="1">
    <source>
        <dbReference type="Pfam" id="PF11924"/>
    </source>
</evidence>
<protein>
    <submittedName>
        <fullName evidence="2">Inverse autotransporter beta domain-containing protein</fullName>
    </submittedName>
</protein>
<dbReference type="AlphaFoldDB" id="A0A939NBX7"/>
<proteinExistence type="predicted"/>
<organism evidence="2 3">
    <name type="scientific">Providencia rettgeri</name>
    <dbReference type="NCBI Taxonomy" id="587"/>
    <lineage>
        <taxon>Bacteria</taxon>
        <taxon>Pseudomonadati</taxon>
        <taxon>Pseudomonadota</taxon>
        <taxon>Gammaproteobacteria</taxon>
        <taxon>Enterobacterales</taxon>
        <taxon>Morganellaceae</taxon>
        <taxon>Providencia</taxon>
    </lineage>
</organism>
<dbReference type="Proteomes" id="UP000664477">
    <property type="component" value="Unassembled WGS sequence"/>
</dbReference>
<reference evidence="2" key="1">
    <citation type="submission" date="2021-03" db="EMBL/GenBank/DDBJ databases">
        <title>Molecular epidemiology and mechanisms of colistin and carbapenem resistance in Enterobacteriaceae from clinical isolates, the environment and porcine samples in Pretoria, South Africa.</title>
        <authorList>
            <person name="Bogoshi D."/>
            <person name="Mbelle N.M."/>
            <person name="Naidoo V."/>
            <person name="Osei Sekyere J."/>
        </authorList>
    </citation>
    <scope>NUCLEOTIDE SEQUENCE</scope>
    <source>
        <strain evidence="2">C052</strain>
    </source>
</reference>
<dbReference type="EMBL" id="JAGETQ010000052">
    <property type="protein sequence ID" value="MBO1916231.1"/>
    <property type="molecule type" value="Genomic_DNA"/>
</dbReference>
<sequence length="56" mass="6416">MKVGYPYANLGANLKLEQYYGDDVALFGKNERQKDQWRLPSASIGLHFPARNNCRT</sequence>
<accession>A0A939NBX7</accession>
<feature type="domain" description="Inverse autotransporter beta-domain" evidence="1">
    <location>
        <begin position="7"/>
        <end position="36"/>
    </location>
</feature>
<evidence type="ECO:0000313" key="2">
    <source>
        <dbReference type="EMBL" id="MBO1916231.1"/>
    </source>
</evidence>
<gene>
    <name evidence="2" type="ORF">J4727_10795</name>
</gene>
<name>A0A939NBX7_PRORE</name>
<comment type="caution">
    <text evidence="2">The sequence shown here is derived from an EMBL/GenBank/DDBJ whole genome shotgun (WGS) entry which is preliminary data.</text>
</comment>
<evidence type="ECO:0000313" key="3">
    <source>
        <dbReference type="Proteomes" id="UP000664477"/>
    </source>
</evidence>
<dbReference type="InterPro" id="IPR024519">
    <property type="entry name" value="IAT_beta"/>
</dbReference>
<dbReference type="Pfam" id="PF11924">
    <property type="entry name" value="IAT_beta"/>
    <property type="match status" value="1"/>
</dbReference>